<proteinExistence type="predicted"/>
<feature type="region of interest" description="Disordered" evidence="1">
    <location>
        <begin position="48"/>
        <end position="77"/>
    </location>
</feature>
<dbReference type="Proteomes" id="UP000669133">
    <property type="component" value="Unassembled WGS sequence"/>
</dbReference>
<dbReference type="OrthoDB" id="4026029at2759"/>
<comment type="caution">
    <text evidence="2">The sequence shown here is derived from an EMBL/GenBank/DDBJ whole genome shotgun (WGS) entry which is preliminary data.</text>
</comment>
<feature type="region of interest" description="Disordered" evidence="1">
    <location>
        <begin position="137"/>
        <end position="231"/>
    </location>
</feature>
<feature type="compositionally biased region" description="Polar residues" evidence="1">
    <location>
        <begin position="333"/>
        <end position="349"/>
    </location>
</feature>
<dbReference type="RefSeq" id="XP_067550148.1">
    <property type="nucleotide sequence ID" value="XM_067689942.1"/>
</dbReference>
<protein>
    <submittedName>
        <fullName evidence="2">Uncharacterized protein</fullName>
    </submittedName>
</protein>
<feature type="region of interest" description="Disordered" evidence="1">
    <location>
        <begin position="269"/>
        <end position="350"/>
    </location>
</feature>
<evidence type="ECO:0000256" key="1">
    <source>
        <dbReference type="SAM" id="MobiDB-lite"/>
    </source>
</evidence>
<feature type="region of interest" description="Disordered" evidence="1">
    <location>
        <begin position="362"/>
        <end position="387"/>
    </location>
</feature>
<gene>
    <name evidence="2" type="ORF">I9W82_000122</name>
</gene>
<evidence type="ECO:0000313" key="3">
    <source>
        <dbReference type="Proteomes" id="UP000669133"/>
    </source>
</evidence>
<dbReference type="EMBL" id="JAEOAQ010000001">
    <property type="protein sequence ID" value="KAG5421032.1"/>
    <property type="molecule type" value="Genomic_DNA"/>
</dbReference>
<accession>A0A8H7ZFG4</accession>
<sequence>MNNEFTPNISDSFRYRSSSLQDSVGSPTIEYSVSSNSILLQGGVASLSVHDGDESSNPSAAHIQDENVTPSGGAHHELQPSQLSEFEMMKQRPPPALNQSTPLTETKNGWYQQEPMHEYNSPLKKESKLPYPIYMDEQRSKSRSTEPSVDVPNHEKTSTATNSHVIQPRGASIMPHYLYPLSPDQNSPLSQSTAGNSPQSSNQQQQQQREINNGGNVPHNGQTNAPSDKLHDDNFFTIRRHEFATLLARLSQLERDNEHLVKENERLVSSLHKRDDGGPSQYNQPQSNKSTQTNPQKEPSRVLESVLKEEKSSINENGSASSVKPTEEPLASKASTGLGQSRSQSTEEPTNGEIMIQENSDHLVPPVHPDSTNISERAHPSSSSNSTLVSKNIYPKFDISRHITTPNGPNVEQYDLDKVDHLSHEDLVYCVKTTLAIFVIHLDENFELSLLRQRYFIGLVSRFVKLVHKLMFPKRLDLSCSKWFEGKYLNSEGKIDDQMVGLQCKLNEMLYAIQKDITGSTAARDGQGLTKLKR</sequence>
<feature type="compositionally biased region" description="Low complexity" evidence="1">
    <location>
        <begin position="195"/>
        <end position="216"/>
    </location>
</feature>
<feature type="compositionally biased region" description="Polar residues" evidence="1">
    <location>
        <begin position="314"/>
        <end position="324"/>
    </location>
</feature>
<feature type="region of interest" description="Disordered" evidence="1">
    <location>
        <begin position="1"/>
        <end position="28"/>
    </location>
</feature>
<feature type="compositionally biased region" description="Basic and acidic residues" evidence="1">
    <location>
        <begin position="298"/>
        <end position="313"/>
    </location>
</feature>
<feature type="compositionally biased region" description="Polar residues" evidence="1">
    <location>
        <begin position="183"/>
        <end position="194"/>
    </location>
</feature>
<evidence type="ECO:0000313" key="2">
    <source>
        <dbReference type="EMBL" id="KAG5421032.1"/>
    </source>
</evidence>
<dbReference type="AlphaFoldDB" id="A0A8H7ZFG4"/>
<feature type="compositionally biased region" description="Polar residues" evidence="1">
    <location>
        <begin position="280"/>
        <end position="297"/>
    </location>
</feature>
<keyword evidence="3" id="KW-1185">Reference proteome</keyword>
<dbReference type="GeneID" id="93648751"/>
<reference evidence="2 3" key="1">
    <citation type="submission" date="2020-12" db="EMBL/GenBank/DDBJ databases">
        <title>Effect of drift, selection, and recombination on the evolution of hybrid genomes in Candida yeast pathogens.</title>
        <authorList>
            <person name="Mixao V."/>
            <person name="Ksiezopolska E."/>
            <person name="Saus E."/>
            <person name="Boekhout T."/>
            <person name="Gacser A."/>
            <person name="Gabaldon T."/>
        </authorList>
    </citation>
    <scope>NUCLEOTIDE SEQUENCE [LARGE SCALE GENOMIC DNA]</scope>
    <source>
        <strain evidence="2 3">BP57</strain>
    </source>
</reference>
<organism evidence="2 3">
    <name type="scientific">Candida metapsilosis</name>
    <dbReference type="NCBI Taxonomy" id="273372"/>
    <lineage>
        <taxon>Eukaryota</taxon>
        <taxon>Fungi</taxon>
        <taxon>Dikarya</taxon>
        <taxon>Ascomycota</taxon>
        <taxon>Saccharomycotina</taxon>
        <taxon>Pichiomycetes</taxon>
        <taxon>Debaryomycetaceae</taxon>
        <taxon>Candida/Lodderomyces clade</taxon>
        <taxon>Candida</taxon>
    </lineage>
</organism>
<name>A0A8H7ZFG4_9ASCO</name>